<evidence type="ECO:0000259" key="1">
    <source>
        <dbReference type="Pfam" id="PF00534"/>
    </source>
</evidence>
<name>A0A379E6S3_9PORP</name>
<dbReference type="Gene3D" id="3.40.50.2000">
    <property type="entry name" value="Glycogen Phosphorylase B"/>
    <property type="match status" value="2"/>
</dbReference>
<feature type="domain" description="Glycosyl transferase family 1" evidence="1">
    <location>
        <begin position="178"/>
        <end position="335"/>
    </location>
</feature>
<reference evidence="3 4" key="1">
    <citation type="submission" date="2018-06" db="EMBL/GenBank/DDBJ databases">
        <authorList>
            <consortium name="Pathogen Informatics"/>
            <person name="Doyle S."/>
        </authorList>
    </citation>
    <scope>NUCLEOTIDE SEQUENCE [LARGE SCALE GENOMIC DNA]</scope>
    <source>
        <strain evidence="3 4">NCTC11632</strain>
    </source>
</reference>
<dbReference type="RefSeq" id="WP_025004628.1">
    <property type="nucleotide sequence ID" value="NZ_UGTF01000002.1"/>
</dbReference>
<dbReference type="PANTHER" id="PTHR12526:SF630">
    <property type="entry name" value="GLYCOSYLTRANSFERASE"/>
    <property type="match status" value="1"/>
</dbReference>
<evidence type="ECO:0000313" key="3">
    <source>
        <dbReference type="EMBL" id="SUB88417.1"/>
    </source>
</evidence>
<dbReference type="PANTHER" id="PTHR12526">
    <property type="entry name" value="GLYCOSYLTRANSFERASE"/>
    <property type="match status" value="1"/>
</dbReference>
<gene>
    <name evidence="3" type="primary">tagE_1</name>
    <name evidence="3" type="ORF">NCTC11632_00486</name>
</gene>
<organism evidence="3 4">
    <name type="scientific">Porphyromonas macacae</name>
    <dbReference type="NCBI Taxonomy" id="28115"/>
    <lineage>
        <taxon>Bacteria</taxon>
        <taxon>Pseudomonadati</taxon>
        <taxon>Bacteroidota</taxon>
        <taxon>Bacteroidia</taxon>
        <taxon>Bacteroidales</taxon>
        <taxon>Porphyromonadaceae</taxon>
        <taxon>Porphyromonas</taxon>
    </lineage>
</organism>
<proteinExistence type="predicted"/>
<dbReference type="Pfam" id="PF13439">
    <property type="entry name" value="Glyco_transf_4"/>
    <property type="match status" value="1"/>
</dbReference>
<accession>A0A379E6S3</accession>
<dbReference type="SUPFAM" id="SSF53756">
    <property type="entry name" value="UDP-Glycosyltransferase/glycogen phosphorylase"/>
    <property type="match status" value="1"/>
</dbReference>
<dbReference type="EMBL" id="UGTF01000002">
    <property type="protein sequence ID" value="SUB88417.1"/>
    <property type="molecule type" value="Genomic_DNA"/>
</dbReference>
<evidence type="ECO:0000259" key="2">
    <source>
        <dbReference type="Pfam" id="PF13439"/>
    </source>
</evidence>
<feature type="domain" description="Glycosyltransferase subfamily 4-like N-terminal" evidence="2">
    <location>
        <begin position="16"/>
        <end position="164"/>
    </location>
</feature>
<dbReference type="InterPro" id="IPR028098">
    <property type="entry name" value="Glyco_trans_4-like_N"/>
</dbReference>
<evidence type="ECO:0000313" key="4">
    <source>
        <dbReference type="Proteomes" id="UP000254156"/>
    </source>
</evidence>
<dbReference type="EC" id="2.4.1.52" evidence="3"/>
<keyword evidence="3" id="KW-0808">Transferase</keyword>
<dbReference type="InterPro" id="IPR001296">
    <property type="entry name" value="Glyco_trans_1"/>
</dbReference>
<sequence>MKNRKIAFVINSLGGGGAEHVLITLTEELLTFNYDISIIIFEKRIAYELNKSVDLFLIPDNKLKNRFFRIWTRILNIRRILKKIKPDIIIPFTTNVSINTFFATIGMTTPLIASEHSVFYSRGIINDKIRKFVFKRLDHIICLNQFDFKQISKINPNTSIIYNPCPYNVVAERQEEKLSPFAICVGSIERYEDKGIDKLIMIWSQIITSCPDLHLYIFGKGSEKNMNVLRKLINDLNMTDKVFLKGFHKDLASWYEKSTMLISTSKIECLPMNIIEAQTLGCPVIAFNCPYGPAELITHGYDGLLVSNQDYNEMKKTIINLYRNPILRQKISRNSIISQKRFNKKVIASQWDLLIKSIISQKRNVKKLFQSN</sequence>
<dbReference type="Pfam" id="PF00534">
    <property type="entry name" value="Glycos_transf_1"/>
    <property type="match status" value="1"/>
</dbReference>
<dbReference type="AlphaFoldDB" id="A0A379E6S3"/>
<dbReference type="Proteomes" id="UP000254156">
    <property type="component" value="Unassembled WGS sequence"/>
</dbReference>
<dbReference type="GO" id="GO:0047265">
    <property type="term" value="F:poly(glycerol-phosphate) alpha-glucosyltransferase activity"/>
    <property type="evidence" value="ECO:0007669"/>
    <property type="project" value="UniProtKB-EC"/>
</dbReference>
<keyword evidence="3" id="KW-0328">Glycosyltransferase</keyword>
<protein>
    <submittedName>
        <fullName evidence="3">Probable poly(Glycerol-phosphate) alpha-glucosyltransferase</fullName>
        <ecNumber evidence="3">2.4.1.52</ecNumber>
    </submittedName>
</protein>